<dbReference type="AlphaFoldDB" id="A0A8H4VBS8"/>
<keyword evidence="1" id="KW-0732">Signal</keyword>
<feature type="chain" id="PRO_5034106707" evidence="1">
    <location>
        <begin position="22"/>
        <end position="80"/>
    </location>
</feature>
<proteinExistence type="predicted"/>
<evidence type="ECO:0000256" key="1">
    <source>
        <dbReference type="SAM" id="SignalP"/>
    </source>
</evidence>
<evidence type="ECO:0000313" key="3">
    <source>
        <dbReference type="Proteomes" id="UP000562929"/>
    </source>
</evidence>
<feature type="signal peptide" evidence="1">
    <location>
        <begin position="1"/>
        <end position="21"/>
    </location>
</feature>
<dbReference type="EMBL" id="JAACLJ010000007">
    <property type="protein sequence ID" value="KAF4583181.1"/>
    <property type="molecule type" value="Genomic_DNA"/>
</dbReference>
<comment type="caution">
    <text evidence="2">The sequence shown here is derived from an EMBL/GenBank/DDBJ whole genome shotgun (WGS) entry which is preliminary data.</text>
</comment>
<reference evidence="2 3" key="1">
    <citation type="journal article" date="2020" name="G3 (Bethesda)">
        <title>Genetic Underpinnings of Host Manipulation by Ophiocordyceps as Revealed by Comparative Transcriptomics.</title>
        <authorList>
            <person name="Will I."/>
            <person name="Das B."/>
            <person name="Trinh T."/>
            <person name="Brachmann A."/>
            <person name="Ohm R.A."/>
            <person name="de Bekker C."/>
        </authorList>
    </citation>
    <scope>NUCLEOTIDE SEQUENCE [LARGE SCALE GENOMIC DNA]</scope>
    <source>
        <strain evidence="2 3">EC05</strain>
    </source>
</reference>
<keyword evidence="3" id="KW-1185">Reference proteome</keyword>
<evidence type="ECO:0000313" key="2">
    <source>
        <dbReference type="EMBL" id="KAF4583181.1"/>
    </source>
</evidence>
<protein>
    <submittedName>
        <fullName evidence="2">Uncharacterized protein</fullName>
    </submittedName>
</protein>
<name>A0A8H4VBS8_9HYPO</name>
<dbReference type="Proteomes" id="UP000562929">
    <property type="component" value="Unassembled WGS sequence"/>
</dbReference>
<accession>A0A8H4VBS8</accession>
<sequence>MPPRSYRNRLWLPFILSIAAAWQRLDLPEEIFDLVERQALDALSTWKFGQDSPQHPWGKEVDAAVQPMIPEAYRFPNIFL</sequence>
<organism evidence="2 3">
    <name type="scientific">Ophiocordyceps camponoti-floridani</name>
    <dbReference type="NCBI Taxonomy" id="2030778"/>
    <lineage>
        <taxon>Eukaryota</taxon>
        <taxon>Fungi</taxon>
        <taxon>Dikarya</taxon>
        <taxon>Ascomycota</taxon>
        <taxon>Pezizomycotina</taxon>
        <taxon>Sordariomycetes</taxon>
        <taxon>Hypocreomycetidae</taxon>
        <taxon>Hypocreales</taxon>
        <taxon>Ophiocordycipitaceae</taxon>
        <taxon>Ophiocordyceps</taxon>
    </lineage>
</organism>
<gene>
    <name evidence="2" type="ORF">GQ602_006325</name>
</gene>